<sequence length="346" mass="37153">MDSSPASSPSSKQPQSDEGSSAPEVDSPVFRPTVPRSLRRPLPSFPCLLLQSPRQRLALSSSSGGPSDEEKEPAFASAISLAEDEPSEAVREPSSLSHEKARPEAKDRKGKDKNKEGAASGSGSGVEFDSPKSSSSWDAVTSSEAIGGLSIGERLEIPPGTPPSPQISGGEGASGAAAESSESAGRGLRFDDQAAVYLPEEETWRFEWRYTDWQVPGFDGPMLHEMYDFEVKYPWMAPAVRYLRRYYYPGGGGGVVLPRNHPAVSAAAASSTERRAREVYGSAVEALAKAIETGRIVADEVTEATGALREMVTGKWPDWGDTVVEMLKEAVDASARRNGRNRYMVV</sequence>
<evidence type="ECO:0000313" key="2">
    <source>
        <dbReference type="Proteomes" id="UP001163324"/>
    </source>
</evidence>
<accession>A0ACC0V0W1</accession>
<protein>
    <submittedName>
        <fullName evidence="1">Uncharacterized protein</fullName>
    </submittedName>
</protein>
<dbReference type="EMBL" id="CM047944">
    <property type="protein sequence ID" value="KAI9899400.1"/>
    <property type="molecule type" value="Genomic_DNA"/>
</dbReference>
<proteinExistence type="predicted"/>
<comment type="caution">
    <text evidence="1">The sequence shown here is derived from an EMBL/GenBank/DDBJ whole genome shotgun (WGS) entry which is preliminary data.</text>
</comment>
<keyword evidence="2" id="KW-1185">Reference proteome</keyword>
<dbReference type="Proteomes" id="UP001163324">
    <property type="component" value="Chromosome 5"/>
</dbReference>
<reference evidence="1" key="1">
    <citation type="submission" date="2022-10" db="EMBL/GenBank/DDBJ databases">
        <title>Complete Genome of Trichothecium roseum strain YXFP-22015, a Plant Pathogen Isolated from Citrus.</title>
        <authorList>
            <person name="Wang Y."/>
            <person name="Zhu L."/>
        </authorList>
    </citation>
    <scope>NUCLEOTIDE SEQUENCE</scope>
    <source>
        <strain evidence="1">YXFP-22015</strain>
    </source>
</reference>
<evidence type="ECO:0000313" key="1">
    <source>
        <dbReference type="EMBL" id="KAI9899400.1"/>
    </source>
</evidence>
<gene>
    <name evidence="1" type="ORF">N3K66_005861</name>
</gene>
<name>A0ACC0V0W1_9HYPO</name>
<organism evidence="1 2">
    <name type="scientific">Trichothecium roseum</name>
    <dbReference type="NCBI Taxonomy" id="47278"/>
    <lineage>
        <taxon>Eukaryota</taxon>
        <taxon>Fungi</taxon>
        <taxon>Dikarya</taxon>
        <taxon>Ascomycota</taxon>
        <taxon>Pezizomycotina</taxon>
        <taxon>Sordariomycetes</taxon>
        <taxon>Hypocreomycetidae</taxon>
        <taxon>Hypocreales</taxon>
        <taxon>Hypocreales incertae sedis</taxon>
        <taxon>Trichothecium</taxon>
    </lineage>
</organism>